<evidence type="ECO:0000259" key="7">
    <source>
        <dbReference type="PROSITE" id="PS50888"/>
    </source>
</evidence>
<evidence type="ECO:0000313" key="9">
    <source>
        <dbReference type="Proteomes" id="UP000054886"/>
    </source>
</evidence>
<reference evidence="8 9" key="1">
    <citation type="submission" date="2015-10" db="EMBL/GenBank/DDBJ databases">
        <title>Draft genomes sequences of Candida glabrata isolates 1A, 1B, 2A, 2B, 3A and 3B.</title>
        <authorList>
            <person name="Haavelsrud O.E."/>
            <person name="Gaustad P."/>
        </authorList>
    </citation>
    <scope>NUCLEOTIDE SEQUENCE [LARGE SCALE GENOMIC DNA]</scope>
    <source>
        <strain evidence="8">910700640</strain>
    </source>
</reference>
<dbReference type="FunFam" id="4.10.280.10:FF:000105">
    <property type="entry name" value="Rtg3p"/>
    <property type="match status" value="1"/>
</dbReference>
<dbReference type="Proteomes" id="UP000054886">
    <property type="component" value="Unassembled WGS sequence"/>
</dbReference>
<feature type="region of interest" description="Disordered" evidence="6">
    <location>
        <begin position="218"/>
        <end position="259"/>
    </location>
</feature>
<protein>
    <submittedName>
        <fullName evidence="8">Retrograde regulation protein 3</fullName>
    </submittedName>
</protein>
<keyword evidence="3" id="KW-0238">DNA-binding</keyword>
<evidence type="ECO:0000256" key="1">
    <source>
        <dbReference type="ARBA" id="ARBA00004123"/>
    </source>
</evidence>
<evidence type="ECO:0000256" key="2">
    <source>
        <dbReference type="ARBA" id="ARBA00023015"/>
    </source>
</evidence>
<dbReference type="SUPFAM" id="SSF47459">
    <property type="entry name" value="HLH, helix-loop-helix DNA-binding domain"/>
    <property type="match status" value="1"/>
</dbReference>
<dbReference type="PROSITE" id="PS50888">
    <property type="entry name" value="BHLH"/>
    <property type="match status" value="1"/>
</dbReference>
<dbReference type="GO" id="GO:0031930">
    <property type="term" value="P:mitochondria-nucleus signaling pathway"/>
    <property type="evidence" value="ECO:0007669"/>
    <property type="project" value="EnsemblFungi"/>
</dbReference>
<evidence type="ECO:0000256" key="6">
    <source>
        <dbReference type="SAM" id="MobiDB-lite"/>
    </source>
</evidence>
<dbReference type="GO" id="GO:0046983">
    <property type="term" value="F:protein dimerization activity"/>
    <property type="evidence" value="ECO:0007669"/>
    <property type="project" value="InterPro"/>
</dbReference>
<dbReference type="GO" id="GO:0061629">
    <property type="term" value="F:RNA polymerase II-specific DNA-binding transcription factor binding"/>
    <property type="evidence" value="ECO:0007669"/>
    <property type="project" value="EnsemblFungi"/>
</dbReference>
<dbReference type="VEuPathDB" id="FungiDB:GW608_M09339"/>
<dbReference type="PANTHER" id="PTHR45776:SF2">
    <property type="entry name" value="MIP04163P"/>
    <property type="match status" value="1"/>
</dbReference>
<dbReference type="GO" id="GO:0016559">
    <property type="term" value="P:peroxisome fission"/>
    <property type="evidence" value="ECO:0007669"/>
    <property type="project" value="EnsemblFungi"/>
</dbReference>
<dbReference type="AlphaFoldDB" id="A0A0W0CGU7"/>
<evidence type="ECO:0000313" key="8">
    <source>
        <dbReference type="EMBL" id="KTB04205.1"/>
    </source>
</evidence>
<comment type="caution">
    <text evidence="8">The sequence shown here is derived from an EMBL/GenBank/DDBJ whole genome shotgun (WGS) entry which is preliminary data.</text>
</comment>
<dbReference type="VEuPathDB" id="FungiDB:GWK60_M09339"/>
<dbReference type="GO" id="GO:0000978">
    <property type="term" value="F:RNA polymerase II cis-regulatory region sequence-specific DNA binding"/>
    <property type="evidence" value="ECO:0007669"/>
    <property type="project" value="TreeGrafter"/>
</dbReference>
<dbReference type="CDD" id="cd11387">
    <property type="entry name" value="bHLHzip_USF_MITF"/>
    <property type="match status" value="1"/>
</dbReference>
<feature type="compositionally biased region" description="Polar residues" evidence="6">
    <location>
        <begin position="218"/>
        <end position="235"/>
    </location>
</feature>
<dbReference type="GO" id="GO:0005737">
    <property type="term" value="C:cytoplasm"/>
    <property type="evidence" value="ECO:0007669"/>
    <property type="project" value="EnsemblFungi"/>
</dbReference>
<evidence type="ECO:0000256" key="4">
    <source>
        <dbReference type="ARBA" id="ARBA00023163"/>
    </source>
</evidence>
<evidence type="ECO:0000256" key="5">
    <source>
        <dbReference type="ARBA" id="ARBA00023242"/>
    </source>
</evidence>
<dbReference type="InterPro" id="IPR036638">
    <property type="entry name" value="HLH_DNA-bd_sf"/>
</dbReference>
<dbReference type="GO" id="GO:0005667">
    <property type="term" value="C:transcription regulator complex"/>
    <property type="evidence" value="ECO:0007669"/>
    <property type="project" value="EnsemblFungi"/>
</dbReference>
<keyword evidence="5" id="KW-0539">Nucleus</keyword>
<proteinExistence type="predicted"/>
<comment type="subcellular location">
    <subcellularLocation>
        <location evidence="1">Nucleus</location>
    </subcellularLocation>
</comment>
<dbReference type="Pfam" id="PF00010">
    <property type="entry name" value="HLH"/>
    <property type="match status" value="1"/>
</dbReference>
<accession>A0A0W0CGU7</accession>
<dbReference type="PANTHER" id="PTHR45776">
    <property type="entry name" value="MIP04163P"/>
    <property type="match status" value="1"/>
</dbReference>
<dbReference type="GO" id="GO:0000981">
    <property type="term" value="F:DNA-binding transcription factor activity, RNA polymerase II-specific"/>
    <property type="evidence" value="ECO:0007669"/>
    <property type="project" value="EnsemblFungi"/>
</dbReference>
<keyword evidence="4" id="KW-0804">Transcription</keyword>
<feature type="domain" description="BHLH" evidence="7">
    <location>
        <begin position="261"/>
        <end position="320"/>
    </location>
</feature>
<dbReference type="GO" id="GO:0000422">
    <property type="term" value="P:autophagy of mitochondrion"/>
    <property type="evidence" value="ECO:0007669"/>
    <property type="project" value="EnsemblFungi"/>
</dbReference>
<dbReference type="EMBL" id="LLZZ01000117">
    <property type="protein sequence ID" value="KTB04205.1"/>
    <property type="molecule type" value="Genomic_DNA"/>
</dbReference>
<gene>
    <name evidence="8" type="ORF">AO440_004256</name>
</gene>
<name>A0A0W0CGU7_CANGB</name>
<evidence type="ECO:0000256" key="3">
    <source>
        <dbReference type="ARBA" id="ARBA00023125"/>
    </source>
</evidence>
<dbReference type="GO" id="GO:0045944">
    <property type="term" value="P:positive regulation of transcription by RNA polymerase II"/>
    <property type="evidence" value="ECO:0007669"/>
    <property type="project" value="EnsemblFungi"/>
</dbReference>
<sequence>MEINNEDHELLAEIMGHGGDGSELFGNDADVFLRNGSGSGETQAGNADGLALYPQATPAHRHEQMAMMNHGNSEMHSFLDDMFTNSSLGHGQPVTESNLTKNMMGNHYEQNLESDIASSLYNSRHPSVSMEHGTAGHPEMLFHQNDNSISSFSESFYGSSLDSSISEVSSINSFMSGNSFPAPLPHQIDENSILVNNNMSPSGFRDSIRPGSFLSTSLRAPSSMSRQMRNPSYNDSGIPMTVGSVPKNATSHMTPDEKLKRKREFHNAVERRRRELIKQKIKELSKLVPPSLLNYDADGNQIKSNRGTILDKSVEYLEYLLYVIDIQKRKREALQEKIAQLSSLSSRTTDDLGMGPRKMTNLPQRISSQATLKANTFNEEKIIDTRGIPDTRGISASQAHTDNPLEDFNHNHVDFNATHTDFNNNINDDLQQFLSGDLMEAEDNAKLMFNP</sequence>
<dbReference type="InterPro" id="IPR011598">
    <property type="entry name" value="bHLH_dom"/>
</dbReference>
<dbReference type="GO" id="GO:0005634">
    <property type="term" value="C:nucleus"/>
    <property type="evidence" value="ECO:0007669"/>
    <property type="project" value="UniProtKB-SubCell"/>
</dbReference>
<dbReference type="VEuPathDB" id="FungiDB:GVI51_M09361"/>
<organism evidence="8 9">
    <name type="scientific">Candida glabrata</name>
    <name type="common">Yeast</name>
    <name type="synonym">Torulopsis glabrata</name>
    <dbReference type="NCBI Taxonomy" id="5478"/>
    <lineage>
        <taxon>Eukaryota</taxon>
        <taxon>Fungi</taxon>
        <taxon>Dikarya</taxon>
        <taxon>Ascomycota</taxon>
        <taxon>Saccharomycotina</taxon>
        <taxon>Saccharomycetes</taxon>
        <taxon>Saccharomycetales</taxon>
        <taxon>Saccharomycetaceae</taxon>
        <taxon>Nakaseomyces</taxon>
    </lineage>
</organism>
<dbReference type="VEuPathDB" id="FungiDB:B1J91_M09405g"/>
<dbReference type="VEuPathDB" id="FungiDB:CAGL0M09405g"/>
<dbReference type="PhylomeDB" id="A0A0W0CGU7"/>
<dbReference type="Gene3D" id="4.10.280.10">
    <property type="entry name" value="Helix-loop-helix DNA-binding domain"/>
    <property type="match status" value="1"/>
</dbReference>
<dbReference type="SMART" id="SM00353">
    <property type="entry name" value="HLH"/>
    <property type="match status" value="1"/>
</dbReference>
<dbReference type="GO" id="GO:0071400">
    <property type="term" value="P:cellular response to oleic acid"/>
    <property type="evidence" value="ECO:0007669"/>
    <property type="project" value="EnsemblFungi"/>
</dbReference>
<keyword evidence="2" id="KW-0805">Transcription regulation</keyword>